<dbReference type="EMBL" id="JAGGMR010000001">
    <property type="protein sequence ID" value="MBP2193063.1"/>
    <property type="molecule type" value="Genomic_DNA"/>
</dbReference>
<dbReference type="SUPFAM" id="SSF51735">
    <property type="entry name" value="NAD(P)-binding Rossmann-fold domains"/>
    <property type="match status" value="1"/>
</dbReference>
<proteinExistence type="predicted"/>
<dbReference type="InterPro" id="IPR023940">
    <property type="entry name" value="DHDPR_bac"/>
</dbReference>
<name>A0ABS4QNE0_9NOCA</name>
<dbReference type="Proteomes" id="UP001519325">
    <property type="component" value="Unassembled WGS sequence"/>
</dbReference>
<dbReference type="InterPro" id="IPR036291">
    <property type="entry name" value="NAD(P)-bd_dom_sf"/>
</dbReference>
<dbReference type="Gene3D" id="3.40.50.720">
    <property type="entry name" value="NAD(P)-binding Rossmann-like Domain"/>
    <property type="match status" value="1"/>
</dbReference>
<dbReference type="Gene3D" id="3.30.360.10">
    <property type="entry name" value="Dihydrodipicolinate Reductase, domain 2"/>
    <property type="match status" value="1"/>
</dbReference>
<dbReference type="Pfam" id="PF05173">
    <property type="entry name" value="DapB_C"/>
    <property type="match status" value="1"/>
</dbReference>
<dbReference type="RefSeq" id="WP_209896328.1">
    <property type="nucleotide sequence ID" value="NZ_JAGGMR010000001.1"/>
</dbReference>
<comment type="caution">
    <text evidence="2">The sequence shown here is derived from an EMBL/GenBank/DDBJ whole genome shotgun (WGS) entry which is preliminary data.</text>
</comment>
<sequence>MKIDGIGIVGVTGRLGTAIRQACADGDVPIVVSASSAGWSSGGGRPAVVVDASRPAALADTIDFCRGHGSALLYCVSDPSPNDLENLRALGAEIPVAWIANLSPLQWIQTQAVQLSGRFAAALDLDAEITVIDRHTAAKQDAPSATARRLAAVLGPSAQVISERFGVRVCDHRVLFAVGGETFEITHSVRDLQSAAKNALRMAAQLATAGPGYHTADELYARITEQHEGE</sequence>
<reference evidence="2 3" key="1">
    <citation type="submission" date="2021-03" db="EMBL/GenBank/DDBJ databases">
        <title>Sequencing the genomes of 1000 actinobacteria strains.</title>
        <authorList>
            <person name="Klenk H.-P."/>
        </authorList>
    </citation>
    <scope>NUCLEOTIDE SEQUENCE [LARGE SCALE GENOMIC DNA]</scope>
    <source>
        <strain evidence="2 3">DSM 45516</strain>
    </source>
</reference>
<keyword evidence="3" id="KW-1185">Reference proteome</keyword>
<feature type="domain" description="Dihydrodipicolinate reductase C-terminal" evidence="1">
    <location>
        <begin position="114"/>
        <end position="215"/>
    </location>
</feature>
<dbReference type="InterPro" id="IPR022663">
    <property type="entry name" value="DapB_C"/>
</dbReference>
<accession>A0ABS4QNE0</accession>
<dbReference type="PIRSF" id="PIRSF000161">
    <property type="entry name" value="DHPR"/>
    <property type="match status" value="1"/>
</dbReference>
<organism evidence="2 3">
    <name type="scientific">Nocardia goodfellowii</name>
    <dbReference type="NCBI Taxonomy" id="882446"/>
    <lineage>
        <taxon>Bacteria</taxon>
        <taxon>Bacillati</taxon>
        <taxon>Actinomycetota</taxon>
        <taxon>Actinomycetes</taxon>
        <taxon>Mycobacteriales</taxon>
        <taxon>Nocardiaceae</taxon>
        <taxon>Nocardia</taxon>
    </lineage>
</organism>
<evidence type="ECO:0000259" key="1">
    <source>
        <dbReference type="Pfam" id="PF05173"/>
    </source>
</evidence>
<evidence type="ECO:0000313" key="3">
    <source>
        <dbReference type="Proteomes" id="UP001519325"/>
    </source>
</evidence>
<dbReference type="SUPFAM" id="SSF55347">
    <property type="entry name" value="Glyceraldehyde-3-phosphate dehydrogenase-like, C-terminal domain"/>
    <property type="match status" value="1"/>
</dbReference>
<protein>
    <submittedName>
        <fullName evidence="2">Dihydrodipicolinate reductase</fullName>
    </submittedName>
</protein>
<evidence type="ECO:0000313" key="2">
    <source>
        <dbReference type="EMBL" id="MBP2193063.1"/>
    </source>
</evidence>
<gene>
    <name evidence="2" type="ORF">BJ987_005964</name>
</gene>